<feature type="region of interest" description="Disordered" evidence="1">
    <location>
        <begin position="1"/>
        <end position="22"/>
    </location>
</feature>
<sequence length="81" mass="9081">MERPPGRRQPGGSEVVTGEALDHASVAAPDRVRARWRADRRRYRRRVSLALDLLCIRLYGADAAAQHGIRDRWGYDDPGAA</sequence>
<evidence type="ECO:0000256" key="1">
    <source>
        <dbReference type="SAM" id="MobiDB-lite"/>
    </source>
</evidence>
<comment type="caution">
    <text evidence="2">The sequence shown here is derived from an EMBL/GenBank/DDBJ whole genome shotgun (WGS) entry which is preliminary data.</text>
</comment>
<evidence type="ECO:0000313" key="2">
    <source>
        <dbReference type="EMBL" id="MDQ7906752.1"/>
    </source>
</evidence>
<evidence type="ECO:0000313" key="3">
    <source>
        <dbReference type="Proteomes" id="UP001230908"/>
    </source>
</evidence>
<organism evidence="2 3">
    <name type="scientific">Phytohabitans maris</name>
    <dbReference type="NCBI Taxonomy" id="3071409"/>
    <lineage>
        <taxon>Bacteria</taxon>
        <taxon>Bacillati</taxon>
        <taxon>Actinomycetota</taxon>
        <taxon>Actinomycetes</taxon>
        <taxon>Micromonosporales</taxon>
        <taxon>Micromonosporaceae</taxon>
    </lineage>
</organism>
<gene>
    <name evidence="2" type="ORF">RB614_19740</name>
</gene>
<dbReference type="Proteomes" id="UP001230908">
    <property type="component" value="Unassembled WGS sequence"/>
</dbReference>
<dbReference type="RefSeq" id="WP_308714028.1">
    <property type="nucleotide sequence ID" value="NZ_JAVHUY010000017.1"/>
</dbReference>
<reference evidence="2 3" key="1">
    <citation type="submission" date="2023-08" db="EMBL/GenBank/DDBJ databases">
        <title>Phytohabitans sansha sp. nov., isolated from marine sediment.</title>
        <authorList>
            <person name="Zhao Y."/>
            <person name="Yi K."/>
        </authorList>
    </citation>
    <scope>NUCLEOTIDE SEQUENCE [LARGE SCALE GENOMIC DNA]</scope>
    <source>
        <strain evidence="2 3">ZYX-F-186</strain>
    </source>
</reference>
<keyword evidence="3" id="KW-1185">Reference proteome</keyword>
<protein>
    <submittedName>
        <fullName evidence="2">Uncharacterized protein</fullName>
    </submittedName>
</protein>
<proteinExistence type="predicted"/>
<accession>A0ABU0ZK51</accession>
<dbReference type="EMBL" id="JAVHUY010000017">
    <property type="protein sequence ID" value="MDQ7906752.1"/>
    <property type="molecule type" value="Genomic_DNA"/>
</dbReference>
<name>A0ABU0ZK51_9ACTN</name>